<protein>
    <submittedName>
        <fullName evidence="2">DUF5994 family protein</fullName>
    </submittedName>
</protein>
<dbReference type="InterPro" id="IPR046036">
    <property type="entry name" value="DUF5994"/>
</dbReference>
<reference evidence="2 3" key="1">
    <citation type="submission" date="2024-06" db="EMBL/GenBank/DDBJ databases">
        <title>The Natural Products Discovery Center: Release of the First 8490 Sequenced Strains for Exploring Actinobacteria Biosynthetic Diversity.</title>
        <authorList>
            <person name="Kalkreuter E."/>
            <person name="Kautsar S.A."/>
            <person name="Yang D."/>
            <person name="Bader C.D."/>
            <person name="Teijaro C.N."/>
            <person name="Fluegel L."/>
            <person name="Davis C.M."/>
            <person name="Simpson J.R."/>
            <person name="Lauterbach L."/>
            <person name="Steele A.D."/>
            <person name="Gui C."/>
            <person name="Meng S."/>
            <person name="Li G."/>
            <person name="Viehrig K."/>
            <person name="Ye F."/>
            <person name="Su P."/>
            <person name="Kiefer A.F."/>
            <person name="Nichols A."/>
            <person name="Cepeda A.J."/>
            <person name="Yan W."/>
            <person name="Fan B."/>
            <person name="Jiang Y."/>
            <person name="Adhikari A."/>
            <person name="Zheng C.-J."/>
            <person name="Schuster L."/>
            <person name="Cowan T.M."/>
            <person name="Smanski M.J."/>
            <person name="Chevrette M.G."/>
            <person name="De Carvalho L.P.S."/>
            <person name="Shen B."/>
        </authorList>
    </citation>
    <scope>NUCLEOTIDE SEQUENCE [LARGE SCALE GENOMIC DNA]</scope>
    <source>
        <strain evidence="2 3">NPDC019708</strain>
    </source>
</reference>
<name>A0ABV2WZH5_9NOCA</name>
<feature type="compositionally biased region" description="Polar residues" evidence="1">
    <location>
        <begin position="179"/>
        <end position="188"/>
    </location>
</feature>
<dbReference type="Pfam" id="PF19457">
    <property type="entry name" value="DUF5994"/>
    <property type="match status" value="1"/>
</dbReference>
<organism evidence="2 3">
    <name type="scientific">Nocardia rhamnosiphila</name>
    <dbReference type="NCBI Taxonomy" id="426716"/>
    <lineage>
        <taxon>Bacteria</taxon>
        <taxon>Bacillati</taxon>
        <taxon>Actinomycetota</taxon>
        <taxon>Actinomycetes</taxon>
        <taxon>Mycobacteriales</taxon>
        <taxon>Nocardiaceae</taxon>
        <taxon>Nocardia</taxon>
    </lineage>
</organism>
<comment type="caution">
    <text evidence="2">The sequence shown here is derived from an EMBL/GenBank/DDBJ whole genome shotgun (WGS) entry which is preliminary data.</text>
</comment>
<evidence type="ECO:0000313" key="2">
    <source>
        <dbReference type="EMBL" id="MEU1956294.1"/>
    </source>
</evidence>
<dbReference type="EMBL" id="JBEYBF010000035">
    <property type="protein sequence ID" value="MEU1956294.1"/>
    <property type="molecule type" value="Genomic_DNA"/>
</dbReference>
<feature type="compositionally biased region" description="Basic and acidic residues" evidence="1">
    <location>
        <begin position="8"/>
        <end position="23"/>
    </location>
</feature>
<proteinExistence type="predicted"/>
<sequence>MTPPREPILPDRSARYSLRDRPPLSRRLPTPRRPRPGAVGGAWWPHTNNLVAEMADLQTLLGNRAGSVDRIMYNLDTWQPTPRHTMLGGQSIRLDGYRHLPAHTLCVLGLDRTRLVLLVIPAATATDTAQALLSAASRPDNELTAGELVAADRRHRLERNQNAALHRWDDEGGHLAQVNPANRHSSIP</sequence>
<evidence type="ECO:0000256" key="1">
    <source>
        <dbReference type="SAM" id="MobiDB-lite"/>
    </source>
</evidence>
<dbReference type="RefSeq" id="WP_356959005.1">
    <property type="nucleotide sequence ID" value="NZ_JBEYBD010000021.1"/>
</dbReference>
<accession>A0ABV2WZH5</accession>
<gene>
    <name evidence="2" type="ORF">ABZ510_31165</name>
</gene>
<feature type="region of interest" description="Disordered" evidence="1">
    <location>
        <begin position="168"/>
        <end position="188"/>
    </location>
</feature>
<feature type="region of interest" description="Disordered" evidence="1">
    <location>
        <begin position="1"/>
        <end position="40"/>
    </location>
</feature>
<keyword evidence="3" id="KW-1185">Reference proteome</keyword>
<evidence type="ECO:0000313" key="3">
    <source>
        <dbReference type="Proteomes" id="UP001550628"/>
    </source>
</evidence>
<dbReference type="Proteomes" id="UP001550628">
    <property type="component" value="Unassembled WGS sequence"/>
</dbReference>